<dbReference type="GO" id="GO:0003723">
    <property type="term" value="F:RNA binding"/>
    <property type="evidence" value="ECO:0007669"/>
    <property type="project" value="TreeGrafter"/>
</dbReference>
<reference evidence="2" key="1">
    <citation type="submission" date="2020-07" db="EMBL/GenBank/DDBJ databases">
        <authorList>
            <person name="Lin J."/>
        </authorList>
    </citation>
    <scope>NUCLEOTIDE SEQUENCE</scope>
</reference>
<protein>
    <submittedName>
        <fullName evidence="2">Uncharacterized protein</fullName>
    </submittedName>
</protein>
<evidence type="ECO:0000313" key="2">
    <source>
        <dbReference type="EMBL" id="CAD1846654.1"/>
    </source>
</evidence>
<proteinExistence type="predicted"/>
<gene>
    <name evidence="2" type="ORF">CB5_LOCUS29865</name>
</gene>
<dbReference type="PANTHER" id="PTHR12302:SF2">
    <property type="entry name" value="STAPHYLOCOCCAL NUCLEASE DOMAIN-CONTAINING PROTEIN 1"/>
    <property type="match status" value="1"/>
</dbReference>
<accession>A0A6V7QTU4</accession>
<evidence type="ECO:0000256" key="1">
    <source>
        <dbReference type="SAM" id="MobiDB-lite"/>
    </source>
</evidence>
<sequence length="168" mass="18598">MDFGSVFLISPSKAENDDTSPPPPSASGQSQAGANVAELVVAPESCAIRGKKGIHSAKDPPAMHITDLTTVWSFPVWRYLCMYLCTVATIIRCRDFEERSNYYDALLATESSTISGKKGIRSANHQQRKQKTSCHFFVKSLLAVVEHVLSGHVDPKGYMDHCLFLFWC</sequence>
<dbReference type="GO" id="GO:0006402">
    <property type="term" value="P:mRNA catabolic process"/>
    <property type="evidence" value="ECO:0007669"/>
    <property type="project" value="TreeGrafter"/>
</dbReference>
<dbReference type="PANTHER" id="PTHR12302">
    <property type="entry name" value="EBNA2 BINDING PROTEIN P100"/>
    <property type="match status" value="1"/>
</dbReference>
<dbReference type="GO" id="GO:0005634">
    <property type="term" value="C:nucleus"/>
    <property type="evidence" value="ECO:0007669"/>
    <property type="project" value="TreeGrafter"/>
</dbReference>
<dbReference type="AlphaFoldDB" id="A0A6V7QTU4"/>
<name>A0A6V7QTU4_ANACO</name>
<organism evidence="2">
    <name type="scientific">Ananas comosus var. bracteatus</name>
    <name type="common">red pineapple</name>
    <dbReference type="NCBI Taxonomy" id="296719"/>
    <lineage>
        <taxon>Eukaryota</taxon>
        <taxon>Viridiplantae</taxon>
        <taxon>Streptophyta</taxon>
        <taxon>Embryophyta</taxon>
        <taxon>Tracheophyta</taxon>
        <taxon>Spermatophyta</taxon>
        <taxon>Magnoliopsida</taxon>
        <taxon>Liliopsida</taxon>
        <taxon>Poales</taxon>
        <taxon>Bromeliaceae</taxon>
        <taxon>Bromelioideae</taxon>
        <taxon>Ananas</taxon>
    </lineage>
</organism>
<dbReference type="EMBL" id="CAJEUB010000021">
    <property type="protein sequence ID" value="CAD1846654.1"/>
    <property type="molecule type" value="Genomic_DNA"/>
</dbReference>
<feature type="region of interest" description="Disordered" evidence="1">
    <location>
        <begin position="9"/>
        <end position="33"/>
    </location>
</feature>
<dbReference type="GO" id="GO:0005829">
    <property type="term" value="C:cytosol"/>
    <property type="evidence" value="ECO:0007669"/>
    <property type="project" value="TreeGrafter"/>
</dbReference>
<dbReference type="GO" id="GO:0004518">
    <property type="term" value="F:nuclease activity"/>
    <property type="evidence" value="ECO:0007669"/>
    <property type="project" value="TreeGrafter"/>
</dbReference>